<dbReference type="SUPFAM" id="SSF101960">
    <property type="entry name" value="Stabilizer of iron transporter SufD"/>
    <property type="match status" value="1"/>
</dbReference>
<evidence type="ECO:0000259" key="2">
    <source>
        <dbReference type="Pfam" id="PF01458"/>
    </source>
</evidence>
<reference evidence="4 5" key="1">
    <citation type="submission" date="2015-11" db="EMBL/GenBank/DDBJ databases">
        <title>Draft genome sequences of new species of the genus Lactobacillus isolated from orchardgrass silage.</title>
        <authorList>
            <person name="Tohno M."/>
            <person name="Tanizawa Y."/>
            <person name="Arita M."/>
        </authorList>
    </citation>
    <scope>NUCLEOTIDE SEQUENCE [LARGE SCALE GENOMIC DNA]</scope>
    <source>
        <strain evidence="4 5">IWT5</strain>
    </source>
</reference>
<dbReference type="EMBL" id="BCMJ01000005">
    <property type="protein sequence ID" value="GAX08325.1"/>
    <property type="molecule type" value="Genomic_DNA"/>
</dbReference>
<feature type="domain" description="SUF system FeS cluster assembly SufBD core" evidence="2">
    <location>
        <begin position="173"/>
        <end position="402"/>
    </location>
</feature>
<dbReference type="PANTHER" id="PTHR30508">
    <property type="entry name" value="FES CLUSTER ASSEMBLY PROTEIN SUF"/>
    <property type="match status" value="1"/>
</dbReference>
<proteinExistence type="inferred from homology"/>
<dbReference type="InterPro" id="IPR045595">
    <property type="entry name" value="SufBD_N"/>
</dbReference>
<comment type="similarity">
    <text evidence="1">Belongs to the iron-sulfur cluster assembly SufBD family.</text>
</comment>
<evidence type="ECO:0000259" key="3">
    <source>
        <dbReference type="Pfam" id="PF19295"/>
    </source>
</evidence>
<organism evidence="4 5">
    <name type="scientific">Secundilactobacillus silagincola</name>
    <dbReference type="NCBI Taxonomy" id="1714681"/>
    <lineage>
        <taxon>Bacteria</taxon>
        <taxon>Bacillati</taxon>
        <taxon>Bacillota</taxon>
        <taxon>Bacilli</taxon>
        <taxon>Lactobacillales</taxon>
        <taxon>Lactobacillaceae</taxon>
        <taxon>Secundilactobacillus</taxon>
    </lineage>
</organism>
<dbReference type="InterPro" id="IPR037284">
    <property type="entry name" value="SUF_FeS_clus_asmbl_SufBD_sf"/>
</dbReference>
<dbReference type="Pfam" id="PF19295">
    <property type="entry name" value="SufBD_N"/>
    <property type="match status" value="1"/>
</dbReference>
<dbReference type="PANTHER" id="PTHR30508:SF1">
    <property type="entry name" value="UPF0051 PROTEIN ABCI8, CHLOROPLASTIC-RELATED"/>
    <property type="match status" value="1"/>
</dbReference>
<dbReference type="InterPro" id="IPR011542">
    <property type="entry name" value="SUF_FeS_clus_asmbl_SufD"/>
</dbReference>
<comment type="caution">
    <text evidence="4">The sequence shown here is derived from an EMBL/GenBank/DDBJ whole genome shotgun (WGS) entry which is preliminary data.</text>
</comment>
<sequence length="434" mass="48335">MISAVQDYEAVKTAVKTAASAHGEPQWFVDRRLAAIDAMQDLPLPEMKRYDFHRWPLMDNMTLTFRDSDKHLADHLPKADNQIRFVQVGQTTVAVNLPDELAAQGVILTDIFSAFREHSDLTKKYFMEKVTKYNENKLTAYQQAFLNSGIFLYVPKGVVIKQPIEAFLIQDSTVKQAMVSHVLIIAEEDSQLSFIQHLTTEGDVANAAHCMVEVMSGANSHVHFSSVDELGEQTYSFLHRRANLSRNARFDWAIGIVNDQNTLGDITSELIGEGSHSESKVIAVTTGKQSNGINNRVVNRGKHTTANISQRGVLLEKSELVFNGIGDIIHGASGANAEQENRVLMMSNQAHGDANPILLIDEDDVIAGHAASVGQVDQNQLYYLMSRGIDKKLAQRLVIRGFLGAVLDEIPLPEVRQEMIDMIERKLEDGQHFE</sequence>
<dbReference type="InterPro" id="IPR000825">
    <property type="entry name" value="SUF_FeS_clus_asmbl_SufBD_core"/>
</dbReference>
<dbReference type="InterPro" id="IPR055346">
    <property type="entry name" value="Fe-S_cluster_assembly_SufBD"/>
</dbReference>
<dbReference type="AlphaFoldDB" id="A0A1Z5J2Q0"/>
<dbReference type="GO" id="GO:0016226">
    <property type="term" value="P:iron-sulfur cluster assembly"/>
    <property type="evidence" value="ECO:0007669"/>
    <property type="project" value="InterPro"/>
</dbReference>
<dbReference type="Proteomes" id="UP000223370">
    <property type="component" value="Unassembled WGS sequence"/>
</dbReference>
<evidence type="ECO:0000256" key="1">
    <source>
        <dbReference type="ARBA" id="ARBA00043967"/>
    </source>
</evidence>
<gene>
    <name evidence="4" type="primary">sufD</name>
    <name evidence="4" type="ORF">IWT5_01479</name>
</gene>
<name>A0A1Z5J2Q0_9LACO</name>
<dbReference type="Pfam" id="PF01458">
    <property type="entry name" value="SUFBD_core"/>
    <property type="match status" value="1"/>
</dbReference>
<accession>A0A1Z5J2Q0</accession>
<dbReference type="NCBIfam" id="TIGR01981">
    <property type="entry name" value="sufD"/>
    <property type="match status" value="1"/>
</dbReference>
<evidence type="ECO:0000313" key="5">
    <source>
        <dbReference type="Proteomes" id="UP000223370"/>
    </source>
</evidence>
<keyword evidence="5" id="KW-1185">Reference proteome</keyword>
<protein>
    <submittedName>
        <fullName evidence="4">Fe-S cluster assembly protein SufD</fullName>
    </submittedName>
</protein>
<evidence type="ECO:0000313" key="4">
    <source>
        <dbReference type="EMBL" id="GAX08325.1"/>
    </source>
</evidence>
<feature type="domain" description="SUF system FeS cluster assembly SufBD N-terminal" evidence="3">
    <location>
        <begin position="89"/>
        <end position="164"/>
    </location>
</feature>